<accession>A0A5N0VCF7</accession>
<comment type="caution">
    <text evidence="1">The sequence shown here is derived from an EMBL/GenBank/DDBJ whole genome shotgun (WGS) entry which is preliminary data.</text>
</comment>
<protein>
    <recommendedName>
        <fullName evidence="3">CpsD/CapB family tyrosine-protein kinase</fullName>
    </recommendedName>
</protein>
<evidence type="ECO:0000313" key="2">
    <source>
        <dbReference type="Proteomes" id="UP000319769"/>
    </source>
</evidence>
<evidence type="ECO:0000313" key="1">
    <source>
        <dbReference type="EMBL" id="KAA9164067.1"/>
    </source>
</evidence>
<organism evidence="1 2">
    <name type="scientific">Amycolatopsis acidicola</name>
    <dbReference type="NCBI Taxonomy" id="2596893"/>
    <lineage>
        <taxon>Bacteria</taxon>
        <taxon>Bacillati</taxon>
        <taxon>Actinomycetota</taxon>
        <taxon>Actinomycetes</taxon>
        <taxon>Pseudonocardiales</taxon>
        <taxon>Pseudonocardiaceae</taxon>
        <taxon>Amycolatopsis</taxon>
    </lineage>
</organism>
<sequence length="249" mass="26189">MIPVLAASPGAGASVVAAALADALAVGARSGLLVDTADRSRSGLNRATRDDGPLVAGPHPTVAIRFSARRGSVVSRVESSSPVLVPGMVPPPEFWRPANWRVDATVVDIGHDVWRVAAHPLIGAGAWLRTGSPSPRPVLVVRPTFPGVVHGEQVLARLEPWVRSGLVTPPTQLVVTGARRWPSAVAAQAGRRMSVLLPGSVFLPRHRQLARTGVTAAVTPAPVRAPLATMLRRWGIPVDRRRSASTRSG</sequence>
<keyword evidence="2" id="KW-1185">Reference proteome</keyword>
<evidence type="ECO:0008006" key="3">
    <source>
        <dbReference type="Google" id="ProtNLM"/>
    </source>
</evidence>
<dbReference type="OrthoDB" id="3623896at2"/>
<name>A0A5N0VCF7_9PSEU</name>
<gene>
    <name evidence="1" type="ORF">FPZ12_008015</name>
</gene>
<proteinExistence type="predicted"/>
<dbReference type="Proteomes" id="UP000319769">
    <property type="component" value="Unassembled WGS sequence"/>
</dbReference>
<reference evidence="1" key="1">
    <citation type="submission" date="2019-09" db="EMBL/GenBank/DDBJ databases">
        <authorList>
            <person name="Teo W.F.A."/>
            <person name="Duangmal K."/>
        </authorList>
    </citation>
    <scope>NUCLEOTIDE SEQUENCE [LARGE SCALE GENOMIC DNA]</scope>
    <source>
        <strain evidence="1">K81G1</strain>
    </source>
</reference>
<dbReference type="EMBL" id="VMNW02000008">
    <property type="protein sequence ID" value="KAA9164067.1"/>
    <property type="molecule type" value="Genomic_DNA"/>
</dbReference>
<dbReference type="AlphaFoldDB" id="A0A5N0VCF7"/>